<gene>
    <name evidence="2" type="ORF">EGH82_23745</name>
</gene>
<keyword evidence="1" id="KW-1133">Transmembrane helix</keyword>
<evidence type="ECO:0000313" key="3">
    <source>
        <dbReference type="Proteomes" id="UP000278792"/>
    </source>
</evidence>
<proteinExistence type="predicted"/>
<accession>A0A3N3DMC7</accession>
<name>A0A3N3DMC7_9VIBR</name>
<dbReference type="AlphaFoldDB" id="A0A3N3DMC7"/>
<dbReference type="EMBL" id="RKIK01000217">
    <property type="protein sequence ID" value="ROV55645.1"/>
    <property type="molecule type" value="Genomic_DNA"/>
</dbReference>
<keyword evidence="1" id="KW-0472">Membrane</keyword>
<evidence type="ECO:0000313" key="2">
    <source>
        <dbReference type="EMBL" id="ROV55645.1"/>
    </source>
</evidence>
<feature type="transmembrane region" description="Helical" evidence="1">
    <location>
        <begin position="25"/>
        <end position="44"/>
    </location>
</feature>
<organism evidence="2 3">
    <name type="scientific">Vibrio ponticus</name>
    <dbReference type="NCBI Taxonomy" id="265668"/>
    <lineage>
        <taxon>Bacteria</taxon>
        <taxon>Pseudomonadati</taxon>
        <taxon>Pseudomonadota</taxon>
        <taxon>Gammaproteobacteria</taxon>
        <taxon>Vibrionales</taxon>
        <taxon>Vibrionaceae</taxon>
        <taxon>Vibrio</taxon>
    </lineage>
</organism>
<comment type="caution">
    <text evidence="2">The sequence shown here is derived from an EMBL/GenBank/DDBJ whole genome shotgun (WGS) entry which is preliminary data.</text>
</comment>
<dbReference type="Proteomes" id="UP000278792">
    <property type="component" value="Unassembled WGS sequence"/>
</dbReference>
<reference evidence="2 3" key="1">
    <citation type="submission" date="2018-11" db="EMBL/GenBank/DDBJ databases">
        <title>Vibrio ponticus strain CAIM 1751 pathogenic for the snapper Lutjanus guttatus.</title>
        <authorList>
            <person name="Soto-Rodriguez S."/>
            <person name="Lozano-Olvera R."/>
            <person name="Gomez-Gil B."/>
        </authorList>
    </citation>
    <scope>NUCLEOTIDE SEQUENCE [LARGE SCALE GENOMIC DNA]</scope>
    <source>
        <strain evidence="2 3">CAIM 1751</strain>
    </source>
</reference>
<feature type="non-terminal residue" evidence="2">
    <location>
        <position position="46"/>
    </location>
</feature>
<sequence length="46" mass="4819">MSQFNPGQKSVGTELKNAIMTGVSYMLPFIIAGAVLMGIARIGASF</sequence>
<keyword evidence="1" id="KW-0812">Transmembrane</keyword>
<protein>
    <submittedName>
        <fullName evidence="2">PTS mannose transporter subunit IIAB</fullName>
    </submittedName>
</protein>
<evidence type="ECO:0000256" key="1">
    <source>
        <dbReference type="SAM" id="Phobius"/>
    </source>
</evidence>